<keyword evidence="3" id="KW-0285">Flavoprotein</keyword>
<dbReference type="SUPFAM" id="SSF51905">
    <property type="entry name" value="FAD/NAD(P)-binding domain"/>
    <property type="match status" value="1"/>
</dbReference>
<dbReference type="InterPro" id="IPR004099">
    <property type="entry name" value="Pyr_nucl-diS_OxRdtase_dimer"/>
</dbReference>
<feature type="domain" description="Pyridine nucleotide-disulphide oxidoreductase dimerisation" evidence="9">
    <location>
        <begin position="345"/>
        <end position="448"/>
    </location>
</feature>
<evidence type="ECO:0000256" key="8">
    <source>
        <dbReference type="ARBA" id="ARBA00023284"/>
    </source>
</evidence>
<keyword evidence="6" id="KW-0560">Oxidoreductase</keyword>
<evidence type="ECO:0008006" key="12">
    <source>
        <dbReference type="Google" id="ProtNLM"/>
    </source>
</evidence>
<keyword evidence="8" id="KW-0676">Redox-active center</keyword>
<name>A0A0F9H5L6_9ZZZZ</name>
<dbReference type="FunFam" id="3.30.390.30:FF:000001">
    <property type="entry name" value="Dihydrolipoyl dehydrogenase"/>
    <property type="match status" value="1"/>
</dbReference>
<evidence type="ECO:0000256" key="2">
    <source>
        <dbReference type="ARBA" id="ARBA00007532"/>
    </source>
</evidence>
<dbReference type="Gene3D" id="3.30.390.30">
    <property type="match status" value="1"/>
</dbReference>
<dbReference type="PRINTS" id="PR00411">
    <property type="entry name" value="PNDRDTASEI"/>
</dbReference>
<dbReference type="GO" id="GO:0016668">
    <property type="term" value="F:oxidoreductase activity, acting on a sulfur group of donors, NAD(P) as acceptor"/>
    <property type="evidence" value="ECO:0007669"/>
    <property type="project" value="InterPro"/>
</dbReference>
<evidence type="ECO:0000259" key="10">
    <source>
        <dbReference type="Pfam" id="PF07992"/>
    </source>
</evidence>
<proteinExistence type="inferred from homology"/>
<accession>A0A0F9H5L6</accession>
<dbReference type="GO" id="GO:0003955">
    <property type="term" value="F:NAD(P)H dehydrogenase (quinone) activity"/>
    <property type="evidence" value="ECO:0007669"/>
    <property type="project" value="TreeGrafter"/>
</dbReference>
<dbReference type="AlphaFoldDB" id="A0A0F9H5L6"/>
<dbReference type="Pfam" id="PF07992">
    <property type="entry name" value="Pyr_redox_2"/>
    <property type="match status" value="1"/>
</dbReference>
<gene>
    <name evidence="11" type="ORF">LCGC14_1744610</name>
</gene>
<dbReference type="InterPro" id="IPR036188">
    <property type="entry name" value="FAD/NAD-bd_sf"/>
</dbReference>
<dbReference type="PROSITE" id="PS00076">
    <property type="entry name" value="PYRIDINE_REDOX_1"/>
    <property type="match status" value="1"/>
</dbReference>
<reference evidence="11" key="1">
    <citation type="journal article" date="2015" name="Nature">
        <title>Complex archaea that bridge the gap between prokaryotes and eukaryotes.</title>
        <authorList>
            <person name="Spang A."/>
            <person name="Saw J.H."/>
            <person name="Jorgensen S.L."/>
            <person name="Zaremba-Niedzwiedzka K."/>
            <person name="Martijn J."/>
            <person name="Lind A.E."/>
            <person name="van Eijk R."/>
            <person name="Schleper C."/>
            <person name="Guy L."/>
            <person name="Ettema T.J."/>
        </authorList>
    </citation>
    <scope>NUCLEOTIDE SEQUENCE</scope>
</reference>
<evidence type="ECO:0000256" key="6">
    <source>
        <dbReference type="ARBA" id="ARBA00023002"/>
    </source>
</evidence>
<dbReference type="PRINTS" id="PR00368">
    <property type="entry name" value="FADPNR"/>
</dbReference>
<comment type="cofactor">
    <cofactor evidence="1">
        <name>FAD</name>
        <dbReference type="ChEBI" id="CHEBI:57692"/>
    </cofactor>
</comment>
<dbReference type="EMBL" id="LAZR01016008">
    <property type="protein sequence ID" value="KKM06374.1"/>
    <property type="molecule type" value="Genomic_DNA"/>
</dbReference>
<comment type="similarity">
    <text evidence="2">Belongs to the class-I pyridine nucleotide-disulfide oxidoreductase family.</text>
</comment>
<dbReference type="GO" id="GO:0050660">
    <property type="term" value="F:flavin adenine dinucleotide binding"/>
    <property type="evidence" value="ECO:0007669"/>
    <property type="project" value="TreeGrafter"/>
</dbReference>
<dbReference type="InterPro" id="IPR016156">
    <property type="entry name" value="FAD/NAD-linked_Rdtase_dimer_sf"/>
</dbReference>
<evidence type="ECO:0000256" key="3">
    <source>
        <dbReference type="ARBA" id="ARBA00022630"/>
    </source>
</evidence>
<protein>
    <recommendedName>
        <fullName evidence="12">Mercuric reductase</fullName>
    </recommendedName>
</protein>
<feature type="domain" description="FAD/NAD(P)-binding" evidence="10">
    <location>
        <begin position="6"/>
        <end position="325"/>
    </location>
</feature>
<dbReference type="InterPro" id="IPR023753">
    <property type="entry name" value="FAD/NAD-binding_dom"/>
</dbReference>
<dbReference type="PANTHER" id="PTHR43014:SF2">
    <property type="entry name" value="MERCURIC REDUCTASE"/>
    <property type="match status" value="1"/>
</dbReference>
<dbReference type="PIRSF" id="PIRSF000350">
    <property type="entry name" value="Mercury_reductase_MerA"/>
    <property type="match status" value="1"/>
</dbReference>
<dbReference type="InterPro" id="IPR001100">
    <property type="entry name" value="Pyr_nuc-diS_OxRdtase"/>
</dbReference>
<dbReference type="PANTHER" id="PTHR43014">
    <property type="entry name" value="MERCURIC REDUCTASE"/>
    <property type="match status" value="1"/>
</dbReference>
<evidence type="ECO:0000256" key="7">
    <source>
        <dbReference type="ARBA" id="ARBA00023157"/>
    </source>
</evidence>
<evidence type="ECO:0000313" key="11">
    <source>
        <dbReference type="EMBL" id="KKM06374.1"/>
    </source>
</evidence>
<dbReference type="Pfam" id="PF02852">
    <property type="entry name" value="Pyr_redox_dim"/>
    <property type="match status" value="1"/>
</dbReference>
<evidence type="ECO:0000259" key="9">
    <source>
        <dbReference type="Pfam" id="PF02852"/>
    </source>
</evidence>
<organism evidence="11">
    <name type="scientific">marine sediment metagenome</name>
    <dbReference type="NCBI Taxonomy" id="412755"/>
    <lineage>
        <taxon>unclassified sequences</taxon>
        <taxon>metagenomes</taxon>
        <taxon>ecological metagenomes</taxon>
    </lineage>
</organism>
<dbReference type="SUPFAM" id="SSF55424">
    <property type="entry name" value="FAD/NAD-linked reductases, dimerisation (C-terminal) domain"/>
    <property type="match status" value="1"/>
</dbReference>
<comment type="caution">
    <text evidence="11">The sequence shown here is derived from an EMBL/GenBank/DDBJ whole genome shotgun (WGS) entry which is preliminary data.</text>
</comment>
<keyword evidence="5" id="KW-0521">NADP</keyword>
<evidence type="ECO:0000256" key="4">
    <source>
        <dbReference type="ARBA" id="ARBA00022827"/>
    </source>
</evidence>
<dbReference type="Gene3D" id="3.50.50.60">
    <property type="entry name" value="FAD/NAD(P)-binding domain"/>
    <property type="match status" value="2"/>
</dbReference>
<keyword evidence="4" id="KW-0274">FAD</keyword>
<dbReference type="InterPro" id="IPR012999">
    <property type="entry name" value="Pyr_OxRdtase_I_AS"/>
</dbReference>
<evidence type="ECO:0000256" key="1">
    <source>
        <dbReference type="ARBA" id="ARBA00001974"/>
    </source>
</evidence>
<keyword evidence="7" id="KW-1015">Disulfide bond</keyword>
<evidence type="ECO:0000256" key="5">
    <source>
        <dbReference type="ARBA" id="ARBA00022857"/>
    </source>
</evidence>
<sequence>MPKYDYDIGIIGAGAAGLTVASGTSQLGAKTLLIEKEKDLGGDCLHYGCVPSKTLIRTARVRSLMKRAGEFGLPEAGLEPVDFKKVTTRIQDVISVIQKHDSVERFCSLGVKVEFGEAGFIDSHSISLNGSTVSARQWVIATGSSPSAPNIQGLEDTPYITNKEIFYLDSLPPSMIVLGGGPIGVELSQAMARLGTEVTLIQRSGQILSRDDRDMAEMALAALRADGVKVYLDTDILRTEDKGTHKEVFFIQAGREHSVKAHTLLVALGRSPNSEGLRLENAAIETGPDGWIKVDRRMRTSQRHIYAAGDATGAFQFTHAAGYEGGIIVANAVFHLPRKADYTWMPHCTYIDPELAGIGLNEGQAKERGIDYSVWTEKFADNDRALAEGESRGRIKLLLDAKERPLGVQIFGPHSGELINEWVAAMAGRVKPGALAGAIHPYPTLGEINKRVAGGFLSKKLFSDRVRKVLRLIFNLRGS</sequence>